<dbReference type="CDD" id="cd03257">
    <property type="entry name" value="ABC_NikE_OppD_transporters"/>
    <property type="match status" value="2"/>
</dbReference>
<dbReference type="EMBL" id="CP118606">
    <property type="protein sequence ID" value="WEF20706.1"/>
    <property type="molecule type" value="Genomic_DNA"/>
</dbReference>
<evidence type="ECO:0000256" key="2">
    <source>
        <dbReference type="ARBA" id="ARBA00005417"/>
    </source>
</evidence>
<dbReference type="FunFam" id="3.40.50.300:FF:000016">
    <property type="entry name" value="Oligopeptide ABC transporter ATP-binding component"/>
    <property type="match status" value="2"/>
</dbReference>
<dbReference type="PANTHER" id="PTHR43297">
    <property type="entry name" value="OLIGOPEPTIDE TRANSPORT ATP-BINDING PROTEIN APPD"/>
    <property type="match status" value="1"/>
</dbReference>
<evidence type="ECO:0000256" key="1">
    <source>
        <dbReference type="ARBA" id="ARBA00004202"/>
    </source>
</evidence>
<sequence length="542" mass="58241">MSTTEPVLSISGLAVAFRTGSELVTAISDVNIDIAAGETVAIVGESGSGKSTTAAAVNRLLPENGVITAGSIRFDGRELTDLPENAMISLRGAGIGLVPQDPMSNLNPLMRVGEQIGEALEVHGHTHGDATKARVVELLEMVGIADAAQRAHQYPHEFSGGMRQRVLIAMGLACKPRLLIADEPTSALDVTVQRRILDQLDTLTDELGTAVFLITHDLALAAERADRIVVMFRGRVVEEGTSAQVLGAPQHEYTKQLLAAAPSLASRRDALPQREAATGTPFVEIRDLRKEFALRAPKAGEPQTFTAVDGVSFEIRRGTTVSIVGESGSGKSTTANMVLGLEDATSGSILFDGLDLTTLRRKELFALRRRVQPVFQNPYASLDPRYTVEQSIAEPLRVHRIGTTASRHARVLELLEQVALPAAMAERLPHELSGGQRQRVAIARALALEPELVVLDEAVSALDVLVQAQILDLLADLQKRLGLSYLFISHDLAVVRMISDEVHVMQRGVVVESGTPERIFDAPQHPYTRELLAAIPGASLAS</sequence>
<dbReference type="Pfam" id="PF00005">
    <property type="entry name" value="ABC_tran"/>
    <property type="match status" value="2"/>
</dbReference>
<evidence type="ECO:0000256" key="6">
    <source>
        <dbReference type="ARBA" id="ARBA00022840"/>
    </source>
</evidence>
<keyword evidence="5" id="KW-0547">Nucleotide-binding</keyword>
<keyword evidence="6 9" id="KW-0067">ATP-binding</keyword>
<evidence type="ECO:0000313" key="10">
    <source>
        <dbReference type="Proteomes" id="UP001214756"/>
    </source>
</evidence>
<dbReference type="GO" id="GO:0005524">
    <property type="term" value="F:ATP binding"/>
    <property type="evidence" value="ECO:0007669"/>
    <property type="project" value="UniProtKB-KW"/>
</dbReference>
<dbReference type="RefSeq" id="WP_017829581.1">
    <property type="nucleotide sequence ID" value="NZ_CP118606.1"/>
</dbReference>
<dbReference type="GO" id="GO:0016887">
    <property type="term" value="F:ATP hydrolysis activity"/>
    <property type="evidence" value="ECO:0007669"/>
    <property type="project" value="InterPro"/>
</dbReference>
<protein>
    <submittedName>
        <fullName evidence="9">ABC transporter ATP-binding protein</fullName>
    </submittedName>
</protein>
<dbReference type="PROSITE" id="PS50893">
    <property type="entry name" value="ABC_TRANSPORTER_2"/>
    <property type="match status" value="2"/>
</dbReference>
<gene>
    <name evidence="9" type="ORF">PWF71_15650</name>
</gene>
<dbReference type="Pfam" id="PF08352">
    <property type="entry name" value="oligo_HPY"/>
    <property type="match status" value="2"/>
</dbReference>
<dbReference type="AlphaFoldDB" id="A0AAJ5VAL2"/>
<evidence type="ECO:0000259" key="8">
    <source>
        <dbReference type="PROSITE" id="PS50893"/>
    </source>
</evidence>
<dbReference type="InterPro" id="IPR013563">
    <property type="entry name" value="Oligopep_ABC_C"/>
</dbReference>
<dbReference type="Proteomes" id="UP001214756">
    <property type="component" value="Chromosome"/>
</dbReference>
<dbReference type="NCBIfam" id="NF008453">
    <property type="entry name" value="PRK11308.1"/>
    <property type="match status" value="2"/>
</dbReference>
<name>A0AAJ5VAL2_MICMQ</name>
<feature type="domain" description="ABC transporter" evidence="8">
    <location>
        <begin position="283"/>
        <end position="532"/>
    </location>
</feature>
<dbReference type="InterPro" id="IPR050388">
    <property type="entry name" value="ABC_Ni/Peptide_Import"/>
</dbReference>
<evidence type="ECO:0000256" key="4">
    <source>
        <dbReference type="ARBA" id="ARBA00022475"/>
    </source>
</evidence>
<evidence type="ECO:0000256" key="3">
    <source>
        <dbReference type="ARBA" id="ARBA00022448"/>
    </source>
</evidence>
<dbReference type="InterPro" id="IPR017871">
    <property type="entry name" value="ABC_transporter-like_CS"/>
</dbReference>
<dbReference type="InterPro" id="IPR003593">
    <property type="entry name" value="AAA+_ATPase"/>
</dbReference>
<accession>A0AAJ5VAL2</accession>
<feature type="domain" description="ABC transporter" evidence="8">
    <location>
        <begin position="8"/>
        <end position="258"/>
    </location>
</feature>
<keyword evidence="4" id="KW-1003">Cell membrane</keyword>
<comment type="similarity">
    <text evidence="2">Belongs to the ABC transporter superfamily.</text>
</comment>
<dbReference type="InterPro" id="IPR027417">
    <property type="entry name" value="P-loop_NTPase"/>
</dbReference>
<dbReference type="PROSITE" id="PS00211">
    <property type="entry name" value="ABC_TRANSPORTER_1"/>
    <property type="match status" value="2"/>
</dbReference>
<evidence type="ECO:0000256" key="5">
    <source>
        <dbReference type="ARBA" id="ARBA00022741"/>
    </source>
</evidence>
<dbReference type="InterPro" id="IPR003439">
    <property type="entry name" value="ABC_transporter-like_ATP-bd"/>
</dbReference>
<proteinExistence type="inferred from homology"/>
<dbReference type="PANTHER" id="PTHR43297:SF2">
    <property type="entry name" value="DIPEPTIDE TRANSPORT ATP-BINDING PROTEIN DPPD"/>
    <property type="match status" value="1"/>
</dbReference>
<evidence type="ECO:0000256" key="7">
    <source>
        <dbReference type="ARBA" id="ARBA00023136"/>
    </source>
</evidence>
<dbReference type="GO" id="GO:0005886">
    <property type="term" value="C:plasma membrane"/>
    <property type="evidence" value="ECO:0007669"/>
    <property type="project" value="UniProtKB-SubCell"/>
</dbReference>
<dbReference type="SUPFAM" id="SSF52540">
    <property type="entry name" value="P-loop containing nucleoside triphosphate hydrolases"/>
    <property type="match status" value="2"/>
</dbReference>
<dbReference type="GO" id="GO:0015833">
    <property type="term" value="P:peptide transport"/>
    <property type="evidence" value="ECO:0007669"/>
    <property type="project" value="InterPro"/>
</dbReference>
<evidence type="ECO:0000313" key="9">
    <source>
        <dbReference type="EMBL" id="WEF20706.1"/>
    </source>
</evidence>
<reference evidence="9" key="1">
    <citation type="submission" date="2023-02" db="EMBL/GenBank/DDBJ databases">
        <title>Genome sequence of Microbacterium liquefaciens B1075.</title>
        <authorList>
            <person name="Cao J."/>
            <person name="Li X."/>
        </authorList>
    </citation>
    <scope>NUCLEOTIDE SEQUENCE</scope>
    <source>
        <strain evidence="9">B1075</strain>
    </source>
</reference>
<organism evidence="9 10">
    <name type="scientific">Microbacterium maritypicum</name>
    <name type="common">Microbacterium liquefaciens</name>
    <dbReference type="NCBI Taxonomy" id="33918"/>
    <lineage>
        <taxon>Bacteria</taxon>
        <taxon>Bacillati</taxon>
        <taxon>Actinomycetota</taxon>
        <taxon>Actinomycetes</taxon>
        <taxon>Micrococcales</taxon>
        <taxon>Microbacteriaceae</taxon>
        <taxon>Microbacterium</taxon>
    </lineage>
</organism>
<dbReference type="Gene3D" id="3.40.50.300">
    <property type="entry name" value="P-loop containing nucleotide triphosphate hydrolases"/>
    <property type="match status" value="2"/>
</dbReference>
<comment type="subcellular location">
    <subcellularLocation>
        <location evidence="1">Cell membrane</location>
        <topology evidence="1">Peripheral membrane protein</topology>
    </subcellularLocation>
</comment>
<keyword evidence="7" id="KW-0472">Membrane</keyword>
<dbReference type="SMART" id="SM00382">
    <property type="entry name" value="AAA"/>
    <property type="match status" value="2"/>
</dbReference>
<keyword evidence="3" id="KW-0813">Transport</keyword>
<dbReference type="NCBIfam" id="NF007739">
    <property type="entry name" value="PRK10419.1"/>
    <property type="match status" value="2"/>
</dbReference>